<accession>A0ACD3AEJ6</accession>
<gene>
    <name evidence="1" type="ORF">BDN72DRAFT_285517</name>
</gene>
<evidence type="ECO:0000313" key="2">
    <source>
        <dbReference type="Proteomes" id="UP000308600"/>
    </source>
</evidence>
<evidence type="ECO:0000313" key="1">
    <source>
        <dbReference type="EMBL" id="TFK64101.1"/>
    </source>
</evidence>
<name>A0ACD3AEJ6_9AGAR</name>
<protein>
    <submittedName>
        <fullName evidence="1">Uncharacterized protein</fullName>
    </submittedName>
</protein>
<keyword evidence="2" id="KW-1185">Reference proteome</keyword>
<organism evidence="1 2">
    <name type="scientific">Pluteus cervinus</name>
    <dbReference type="NCBI Taxonomy" id="181527"/>
    <lineage>
        <taxon>Eukaryota</taxon>
        <taxon>Fungi</taxon>
        <taxon>Dikarya</taxon>
        <taxon>Basidiomycota</taxon>
        <taxon>Agaricomycotina</taxon>
        <taxon>Agaricomycetes</taxon>
        <taxon>Agaricomycetidae</taxon>
        <taxon>Agaricales</taxon>
        <taxon>Pluteineae</taxon>
        <taxon>Pluteaceae</taxon>
        <taxon>Pluteus</taxon>
    </lineage>
</organism>
<reference evidence="1 2" key="1">
    <citation type="journal article" date="2019" name="Nat. Ecol. Evol.">
        <title>Megaphylogeny resolves global patterns of mushroom evolution.</title>
        <authorList>
            <person name="Varga T."/>
            <person name="Krizsan K."/>
            <person name="Foldi C."/>
            <person name="Dima B."/>
            <person name="Sanchez-Garcia M."/>
            <person name="Sanchez-Ramirez S."/>
            <person name="Szollosi G.J."/>
            <person name="Szarkandi J.G."/>
            <person name="Papp V."/>
            <person name="Albert L."/>
            <person name="Andreopoulos W."/>
            <person name="Angelini C."/>
            <person name="Antonin V."/>
            <person name="Barry K.W."/>
            <person name="Bougher N.L."/>
            <person name="Buchanan P."/>
            <person name="Buyck B."/>
            <person name="Bense V."/>
            <person name="Catcheside P."/>
            <person name="Chovatia M."/>
            <person name="Cooper J."/>
            <person name="Damon W."/>
            <person name="Desjardin D."/>
            <person name="Finy P."/>
            <person name="Geml J."/>
            <person name="Haridas S."/>
            <person name="Hughes K."/>
            <person name="Justo A."/>
            <person name="Karasinski D."/>
            <person name="Kautmanova I."/>
            <person name="Kiss B."/>
            <person name="Kocsube S."/>
            <person name="Kotiranta H."/>
            <person name="LaButti K.M."/>
            <person name="Lechner B.E."/>
            <person name="Liimatainen K."/>
            <person name="Lipzen A."/>
            <person name="Lukacs Z."/>
            <person name="Mihaltcheva S."/>
            <person name="Morgado L.N."/>
            <person name="Niskanen T."/>
            <person name="Noordeloos M.E."/>
            <person name="Ohm R.A."/>
            <person name="Ortiz-Santana B."/>
            <person name="Ovrebo C."/>
            <person name="Racz N."/>
            <person name="Riley R."/>
            <person name="Savchenko A."/>
            <person name="Shiryaev A."/>
            <person name="Soop K."/>
            <person name="Spirin V."/>
            <person name="Szebenyi C."/>
            <person name="Tomsovsky M."/>
            <person name="Tulloss R.E."/>
            <person name="Uehling J."/>
            <person name="Grigoriev I.V."/>
            <person name="Vagvolgyi C."/>
            <person name="Papp T."/>
            <person name="Martin F.M."/>
            <person name="Miettinen O."/>
            <person name="Hibbett D.S."/>
            <person name="Nagy L.G."/>
        </authorList>
    </citation>
    <scope>NUCLEOTIDE SEQUENCE [LARGE SCALE GENOMIC DNA]</scope>
    <source>
        <strain evidence="1 2">NL-1719</strain>
    </source>
</reference>
<proteinExistence type="predicted"/>
<dbReference type="Proteomes" id="UP000308600">
    <property type="component" value="Unassembled WGS sequence"/>
</dbReference>
<dbReference type="EMBL" id="ML208489">
    <property type="protein sequence ID" value="TFK64101.1"/>
    <property type="molecule type" value="Genomic_DNA"/>
</dbReference>
<sequence>MSPHLTSDIYITLNFRHFRVLAAVPSSYFFGGIEMKPQYCCLRFTTPHDDPNLGLFIISYLSVMVAMIIQTTSIAGSSPLSSPSPSPPPSLPSDFDASALLESPPLTMVPASPNPLAKAATSRRPEITASPTPVHLHKRVPSTNSTHVPSSSIHNHRNPPQTSVDRSLGRRRFEPYSPPTRRNADLMDNSPHSAHLGDEQNTDSYRTPINLQTYRQREFYPSRWQDWDWSCLVQRCGPTPPDRPDSPERQGQEEYPLHSQRPRAVERAERGGGCVQDGPSQEEQVAVYSLMMIGR</sequence>